<evidence type="ECO:0000313" key="9">
    <source>
        <dbReference type="EMBL" id="OHV35805.1"/>
    </source>
</evidence>
<feature type="transmembrane region" description="Helical" evidence="7">
    <location>
        <begin position="154"/>
        <end position="179"/>
    </location>
</feature>
<evidence type="ECO:0000256" key="5">
    <source>
        <dbReference type="ARBA" id="ARBA00022989"/>
    </source>
</evidence>
<evidence type="ECO:0000256" key="6">
    <source>
        <dbReference type="ARBA" id="ARBA00023136"/>
    </source>
</evidence>
<evidence type="ECO:0000256" key="7">
    <source>
        <dbReference type="SAM" id="Phobius"/>
    </source>
</evidence>
<evidence type="ECO:0000256" key="4">
    <source>
        <dbReference type="ARBA" id="ARBA00022692"/>
    </source>
</evidence>
<dbReference type="Pfam" id="PF09335">
    <property type="entry name" value="VTT_dom"/>
    <property type="match status" value="1"/>
</dbReference>
<comment type="similarity">
    <text evidence="2">Belongs to the DedA family.</text>
</comment>
<protein>
    <submittedName>
        <fullName evidence="9">Alanine dehydrogenase</fullName>
    </submittedName>
</protein>
<dbReference type="EMBL" id="MBLM01000120">
    <property type="protein sequence ID" value="OHV35805.1"/>
    <property type="molecule type" value="Genomic_DNA"/>
</dbReference>
<dbReference type="PANTHER" id="PTHR42709">
    <property type="entry name" value="ALKALINE PHOSPHATASE LIKE PROTEIN"/>
    <property type="match status" value="1"/>
</dbReference>
<dbReference type="InterPro" id="IPR032816">
    <property type="entry name" value="VTT_dom"/>
</dbReference>
<feature type="domain" description="VTT" evidence="8">
    <location>
        <begin position="50"/>
        <end position="176"/>
    </location>
</feature>
<comment type="subcellular location">
    <subcellularLocation>
        <location evidence="1">Cell membrane</location>
        <topology evidence="1">Multi-pass membrane protein</topology>
    </subcellularLocation>
</comment>
<proteinExistence type="inferred from homology"/>
<keyword evidence="6 7" id="KW-0472">Membrane</keyword>
<feature type="transmembrane region" description="Helical" evidence="7">
    <location>
        <begin position="70"/>
        <end position="92"/>
    </location>
</feature>
<keyword evidence="5 7" id="KW-1133">Transmembrane helix</keyword>
<evidence type="ECO:0000256" key="2">
    <source>
        <dbReference type="ARBA" id="ARBA00010792"/>
    </source>
</evidence>
<evidence type="ECO:0000313" key="10">
    <source>
        <dbReference type="Proteomes" id="UP000179627"/>
    </source>
</evidence>
<accession>A0A1S1QR80</accession>
<dbReference type="InterPro" id="IPR051311">
    <property type="entry name" value="DedA_domain"/>
</dbReference>
<dbReference type="GO" id="GO:0005886">
    <property type="term" value="C:plasma membrane"/>
    <property type="evidence" value="ECO:0007669"/>
    <property type="project" value="UniProtKB-SubCell"/>
</dbReference>
<sequence>MGGGGDAGGGGTQDVSNLGGFTGWAADLMVSLGSAGVGLITLLETVFPPVPSEVVLPLAGYLIGRDRLPLPGVVIAATAGSLLGALVFYGLAAKLGADRARRAVGRIPLMREEDADRATDWFQRHGRFAVFTGRLVPGVRSLVSLPAGATRMPLLSFCLFTLLGSLLWNSLLIGAGLLLSSRWREVEKYSTVLDVVVIGAIVVMIAAGVVRKVRATHR</sequence>
<feature type="transmembrane region" description="Helical" evidence="7">
    <location>
        <begin position="191"/>
        <end position="210"/>
    </location>
</feature>
<reference evidence="10" key="1">
    <citation type="submission" date="2016-07" db="EMBL/GenBank/DDBJ databases">
        <title>Sequence Frankia sp. strain CcI1.17.</title>
        <authorList>
            <person name="Ghodhbane-Gtari F."/>
            <person name="Swanson E."/>
            <person name="Gueddou A."/>
            <person name="Morris K."/>
            <person name="Hezbri K."/>
            <person name="Ktari A."/>
            <person name="Nouioui I."/>
            <person name="Abebe-Akele F."/>
            <person name="Simpson S."/>
            <person name="Thomas K."/>
            <person name="Gtari M."/>
            <person name="Tisa L.S."/>
            <person name="Hurst S."/>
        </authorList>
    </citation>
    <scope>NUCLEOTIDE SEQUENCE [LARGE SCALE GENOMIC DNA]</scope>
    <source>
        <strain evidence="10">Cc1.17</strain>
    </source>
</reference>
<evidence type="ECO:0000256" key="1">
    <source>
        <dbReference type="ARBA" id="ARBA00004651"/>
    </source>
</evidence>
<organism evidence="9 10">
    <name type="scientific">Parafrankia colletiae</name>
    <dbReference type="NCBI Taxonomy" id="573497"/>
    <lineage>
        <taxon>Bacteria</taxon>
        <taxon>Bacillati</taxon>
        <taxon>Actinomycetota</taxon>
        <taxon>Actinomycetes</taxon>
        <taxon>Frankiales</taxon>
        <taxon>Frankiaceae</taxon>
        <taxon>Parafrankia</taxon>
    </lineage>
</organism>
<comment type="caution">
    <text evidence="9">The sequence shown here is derived from an EMBL/GenBank/DDBJ whole genome shotgun (WGS) entry which is preliminary data.</text>
</comment>
<evidence type="ECO:0000259" key="8">
    <source>
        <dbReference type="Pfam" id="PF09335"/>
    </source>
</evidence>
<dbReference type="Proteomes" id="UP000179627">
    <property type="component" value="Unassembled WGS sequence"/>
</dbReference>
<evidence type="ECO:0000256" key="3">
    <source>
        <dbReference type="ARBA" id="ARBA00022475"/>
    </source>
</evidence>
<gene>
    <name evidence="9" type="ORF">CC117_19260</name>
</gene>
<keyword evidence="10" id="KW-1185">Reference proteome</keyword>
<dbReference type="PANTHER" id="PTHR42709:SF6">
    <property type="entry name" value="UNDECAPRENYL PHOSPHATE TRANSPORTER A"/>
    <property type="match status" value="1"/>
</dbReference>
<name>A0A1S1QR80_9ACTN</name>
<keyword evidence="3" id="KW-1003">Cell membrane</keyword>
<dbReference type="AlphaFoldDB" id="A0A1S1QR80"/>
<keyword evidence="4 7" id="KW-0812">Transmembrane</keyword>